<feature type="region of interest" description="Disordered" evidence="1">
    <location>
        <begin position="1"/>
        <end position="64"/>
    </location>
</feature>
<protein>
    <submittedName>
        <fullName evidence="2">Uncharacterized protein</fullName>
    </submittedName>
</protein>
<accession>A0ABQ9XI69</accession>
<organism evidence="2 3">
    <name type="scientific">Blattamonas nauphoetae</name>
    <dbReference type="NCBI Taxonomy" id="2049346"/>
    <lineage>
        <taxon>Eukaryota</taxon>
        <taxon>Metamonada</taxon>
        <taxon>Preaxostyla</taxon>
        <taxon>Oxymonadida</taxon>
        <taxon>Blattamonas</taxon>
    </lineage>
</organism>
<proteinExistence type="predicted"/>
<comment type="caution">
    <text evidence="2">The sequence shown here is derived from an EMBL/GenBank/DDBJ whole genome shotgun (WGS) entry which is preliminary data.</text>
</comment>
<feature type="compositionally biased region" description="Basic and acidic residues" evidence="1">
    <location>
        <begin position="10"/>
        <end position="22"/>
    </location>
</feature>
<sequence>MMKGWRKPKKVAESEQSKDGARRGCGGQNDEERGWVEEGRPARSRPFAMNTDSQSPQLHPLLSSSHSLSPAALVAVDARPISAGGDPSSPILGHTFSFA</sequence>
<gene>
    <name evidence="2" type="ORF">BLNAU_14197</name>
</gene>
<evidence type="ECO:0000256" key="1">
    <source>
        <dbReference type="SAM" id="MobiDB-lite"/>
    </source>
</evidence>
<name>A0ABQ9XI69_9EUKA</name>
<reference evidence="2 3" key="1">
    <citation type="journal article" date="2022" name="bioRxiv">
        <title>Genomics of Preaxostyla Flagellates Illuminates Evolutionary Transitions and the Path Towards Mitochondrial Loss.</title>
        <authorList>
            <person name="Novak L.V.F."/>
            <person name="Treitli S.C."/>
            <person name="Pyrih J."/>
            <person name="Halakuc P."/>
            <person name="Pipaliya S.V."/>
            <person name="Vacek V."/>
            <person name="Brzon O."/>
            <person name="Soukal P."/>
            <person name="Eme L."/>
            <person name="Dacks J.B."/>
            <person name="Karnkowska A."/>
            <person name="Elias M."/>
            <person name="Hampl V."/>
        </authorList>
    </citation>
    <scope>NUCLEOTIDE SEQUENCE [LARGE SCALE GENOMIC DNA]</scope>
    <source>
        <strain evidence="2">NAU3</strain>
        <tissue evidence="2">Gut</tissue>
    </source>
</reference>
<feature type="compositionally biased region" description="Basic and acidic residues" evidence="1">
    <location>
        <begin position="30"/>
        <end position="41"/>
    </location>
</feature>
<evidence type="ECO:0000313" key="3">
    <source>
        <dbReference type="Proteomes" id="UP001281761"/>
    </source>
</evidence>
<feature type="compositionally biased region" description="Low complexity" evidence="1">
    <location>
        <begin position="53"/>
        <end position="64"/>
    </location>
</feature>
<dbReference type="Proteomes" id="UP001281761">
    <property type="component" value="Unassembled WGS sequence"/>
</dbReference>
<dbReference type="EMBL" id="JARBJD010000128">
    <property type="protein sequence ID" value="KAK2950895.1"/>
    <property type="molecule type" value="Genomic_DNA"/>
</dbReference>
<evidence type="ECO:0000313" key="2">
    <source>
        <dbReference type="EMBL" id="KAK2950895.1"/>
    </source>
</evidence>
<keyword evidence="3" id="KW-1185">Reference proteome</keyword>